<comment type="function">
    <text evidence="10">Site-specific tyrosine recombinase, which acts by catalyzing the cutting and rejoining of the recombining DNA molecules. The XerC-XerD complex is essential to convert dimers of the bacterial chromosome into monomers to permit their segregation at cell division. It also contributes to the segregational stability of plasmids.</text>
</comment>
<evidence type="ECO:0000256" key="4">
    <source>
        <dbReference type="ARBA" id="ARBA00022618"/>
    </source>
</evidence>
<dbReference type="CDD" id="cd00798">
    <property type="entry name" value="INT_XerDC_C"/>
    <property type="match status" value="1"/>
</dbReference>
<evidence type="ECO:0000256" key="6">
    <source>
        <dbReference type="ARBA" id="ARBA00022908"/>
    </source>
</evidence>
<comment type="similarity">
    <text evidence="10">Belongs to the 'phage' integrase family. XerC subfamily.</text>
</comment>
<keyword evidence="8 10" id="KW-0233">DNA recombination</keyword>
<evidence type="ECO:0000313" key="14">
    <source>
        <dbReference type="Proteomes" id="UP000252415"/>
    </source>
</evidence>
<evidence type="ECO:0000256" key="7">
    <source>
        <dbReference type="ARBA" id="ARBA00023125"/>
    </source>
</evidence>
<evidence type="ECO:0000259" key="12">
    <source>
        <dbReference type="PROSITE" id="PS51900"/>
    </source>
</evidence>
<sequence length="296" mass="33147">MKAHLNQYFHYLQVERRLSANTLASYERDLVQFISYLEAQGLSGLAAVQRHHISRYLLHLKEQGRKAATLSRHIVSLRAFFHYLSIEGIIIQNPSIYMESPKQEKKLPSILSVAATSKLLETPSGSSPTGKRDKAMLELLYATGIRVSELVSLNMENINLQLGFVQCIGAGLKERIVPFGRLAAEAVADYLQSGRDELLTQRESESALFLNHLGTRLTRQGFWKTIKKYAKEAGIQEDITPHTLRHSVAAHLLDNGAGIRAVQELLGHADIATTLKYTQASKMRMKDAYSKAHPRA</sequence>
<keyword evidence="5 10" id="KW-0159">Chromosome partition</keyword>
<dbReference type="GO" id="GO:0005737">
    <property type="term" value="C:cytoplasm"/>
    <property type="evidence" value="ECO:0007669"/>
    <property type="project" value="UniProtKB-SubCell"/>
</dbReference>
<dbReference type="Gene3D" id="1.10.443.10">
    <property type="entry name" value="Intergrase catalytic core"/>
    <property type="match status" value="1"/>
</dbReference>
<feature type="active site" evidence="10">
    <location>
        <position position="245"/>
    </location>
</feature>
<evidence type="ECO:0000256" key="3">
    <source>
        <dbReference type="ARBA" id="ARBA00022490"/>
    </source>
</evidence>
<evidence type="ECO:0000256" key="5">
    <source>
        <dbReference type="ARBA" id="ARBA00022829"/>
    </source>
</evidence>
<evidence type="ECO:0000256" key="8">
    <source>
        <dbReference type="ARBA" id="ARBA00023172"/>
    </source>
</evidence>
<dbReference type="PANTHER" id="PTHR30349:SF81">
    <property type="entry name" value="TYROSINE RECOMBINASE XERC"/>
    <property type="match status" value="1"/>
</dbReference>
<dbReference type="InterPro" id="IPR011010">
    <property type="entry name" value="DNA_brk_join_enz"/>
</dbReference>
<comment type="caution">
    <text evidence="10">Lacks conserved residue(s) required for the propagation of feature annotation.</text>
</comment>
<comment type="caution">
    <text evidence="13">The sequence shown here is derived from an EMBL/GenBank/DDBJ whole genome shotgun (WGS) entry which is preliminary data.</text>
</comment>
<organism evidence="13 14">
    <name type="scientific">Paenibacillus prosopidis</name>
    <dbReference type="NCBI Taxonomy" id="630520"/>
    <lineage>
        <taxon>Bacteria</taxon>
        <taxon>Bacillati</taxon>
        <taxon>Bacillota</taxon>
        <taxon>Bacilli</taxon>
        <taxon>Bacillales</taxon>
        <taxon>Paenibacillaceae</taxon>
        <taxon>Paenibacillus</taxon>
    </lineage>
</organism>
<dbReference type="Proteomes" id="UP000252415">
    <property type="component" value="Unassembled WGS sequence"/>
</dbReference>
<feature type="active site" description="O-(3'-phospho-DNA)-tyrosine intermediate" evidence="10">
    <location>
        <position position="277"/>
    </location>
</feature>
<dbReference type="SUPFAM" id="SSF56349">
    <property type="entry name" value="DNA breaking-rejoining enzymes"/>
    <property type="match status" value="1"/>
</dbReference>
<dbReference type="InterPro" id="IPR050090">
    <property type="entry name" value="Tyrosine_recombinase_XerCD"/>
</dbReference>
<dbReference type="InterPro" id="IPR002104">
    <property type="entry name" value="Integrase_catalytic"/>
</dbReference>
<comment type="subcellular location">
    <subcellularLocation>
        <location evidence="1 10">Cytoplasm</location>
    </subcellularLocation>
</comment>
<keyword evidence="3 10" id="KW-0963">Cytoplasm</keyword>
<dbReference type="Pfam" id="PF02899">
    <property type="entry name" value="Phage_int_SAM_1"/>
    <property type="match status" value="1"/>
</dbReference>
<keyword evidence="6 10" id="KW-0229">DNA integration</keyword>
<feature type="active site" evidence="10">
    <location>
        <position position="146"/>
    </location>
</feature>
<dbReference type="NCBIfam" id="NF001399">
    <property type="entry name" value="PRK00283.1"/>
    <property type="match status" value="1"/>
</dbReference>
<dbReference type="InterPro" id="IPR023009">
    <property type="entry name" value="Tyrosine_recombinase_XerC/XerD"/>
</dbReference>
<dbReference type="AlphaFoldDB" id="A0A368W8I8"/>
<dbReference type="GO" id="GO:0006313">
    <property type="term" value="P:DNA transposition"/>
    <property type="evidence" value="ECO:0007669"/>
    <property type="project" value="UniProtKB-UniRule"/>
</dbReference>
<dbReference type="NCBIfam" id="TIGR02225">
    <property type="entry name" value="recomb_XerD"/>
    <property type="match status" value="1"/>
</dbReference>
<dbReference type="InterPro" id="IPR013762">
    <property type="entry name" value="Integrase-like_cat_sf"/>
</dbReference>
<feature type="active site" evidence="10">
    <location>
        <position position="268"/>
    </location>
</feature>
<evidence type="ECO:0000256" key="1">
    <source>
        <dbReference type="ARBA" id="ARBA00004496"/>
    </source>
</evidence>
<feature type="domain" description="Core-binding (CB)" evidence="12">
    <location>
        <begin position="1"/>
        <end position="85"/>
    </location>
</feature>
<evidence type="ECO:0000256" key="10">
    <source>
        <dbReference type="HAMAP-Rule" id="MF_01808"/>
    </source>
</evidence>
<keyword evidence="7 10" id="KW-0238">DNA-binding</keyword>
<dbReference type="GO" id="GO:0009037">
    <property type="term" value="F:tyrosine-based site-specific recombinase activity"/>
    <property type="evidence" value="ECO:0007669"/>
    <property type="project" value="UniProtKB-UniRule"/>
</dbReference>
<dbReference type="InterPro" id="IPR011932">
    <property type="entry name" value="Recomb_XerD"/>
</dbReference>
<dbReference type="OrthoDB" id="9801717at2"/>
<proteinExistence type="inferred from homology"/>
<accession>A0A368W8I8</accession>
<protein>
    <recommendedName>
        <fullName evidence="10">Tyrosine recombinase XerC</fullName>
    </recommendedName>
</protein>
<dbReference type="Pfam" id="PF00589">
    <property type="entry name" value="Phage_integrase"/>
    <property type="match status" value="1"/>
</dbReference>
<dbReference type="InterPro" id="IPR010998">
    <property type="entry name" value="Integrase_recombinase_N"/>
</dbReference>
<feature type="active site" evidence="10">
    <location>
        <position position="242"/>
    </location>
</feature>
<dbReference type="RefSeq" id="WP_114378668.1">
    <property type="nucleotide sequence ID" value="NZ_QPJD01000002.1"/>
</dbReference>
<keyword evidence="9 10" id="KW-0131">Cell cycle</keyword>
<dbReference type="InterPro" id="IPR044068">
    <property type="entry name" value="CB"/>
</dbReference>
<evidence type="ECO:0000256" key="9">
    <source>
        <dbReference type="ARBA" id="ARBA00023306"/>
    </source>
</evidence>
<dbReference type="Gene3D" id="1.10.150.130">
    <property type="match status" value="1"/>
</dbReference>
<evidence type="ECO:0000259" key="11">
    <source>
        <dbReference type="PROSITE" id="PS51898"/>
    </source>
</evidence>
<dbReference type="GO" id="GO:0003677">
    <property type="term" value="F:DNA binding"/>
    <property type="evidence" value="ECO:0007669"/>
    <property type="project" value="UniProtKB-UniRule"/>
</dbReference>
<dbReference type="GO" id="GO:0007059">
    <property type="term" value="P:chromosome segregation"/>
    <property type="evidence" value="ECO:0007669"/>
    <property type="project" value="UniProtKB-UniRule"/>
</dbReference>
<keyword evidence="4 10" id="KW-0132">Cell division</keyword>
<name>A0A368W8I8_9BACL</name>
<keyword evidence="14" id="KW-1185">Reference proteome</keyword>
<evidence type="ECO:0000313" key="13">
    <source>
        <dbReference type="EMBL" id="RCW51179.1"/>
    </source>
</evidence>
<gene>
    <name evidence="10" type="primary">xerC</name>
    <name evidence="13" type="ORF">DFP97_102374</name>
</gene>
<dbReference type="HAMAP" id="MF_01808">
    <property type="entry name" value="Recomb_XerC_XerD"/>
    <property type="match status" value="1"/>
</dbReference>
<reference evidence="13 14" key="1">
    <citation type="submission" date="2018-07" db="EMBL/GenBank/DDBJ databases">
        <title>Genomic Encyclopedia of Type Strains, Phase III (KMG-III): the genomes of soil and plant-associated and newly described type strains.</title>
        <authorList>
            <person name="Whitman W."/>
        </authorList>
    </citation>
    <scope>NUCLEOTIDE SEQUENCE [LARGE SCALE GENOMIC DNA]</scope>
    <source>
        <strain evidence="13 14">CECT 7506</strain>
    </source>
</reference>
<comment type="similarity">
    <text evidence="2">Belongs to the 'phage' integrase family. XerD subfamily.</text>
</comment>
<dbReference type="InterPro" id="IPR004107">
    <property type="entry name" value="Integrase_SAM-like_N"/>
</dbReference>
<comment type="subunit">
    <text evidence="10">Forms a cyclic heterotetrameric complex composed of two molecules of XerC and two molecules of XerD.</text>
</comment>
<evidence type="ECO:0000256" key="2">
    <source>
        <dbReference type="ARBA" id="ARBA00010450"/>
    </source>
</evidence>
<feature type="domain" description="Tyr recombinase" evidence="11">
    <location>
        <begin position="106"/>
        <end position="290"/>
    </location>
</feature>
<dbReference type="PROSITE" id="PS51900">
    <property type="entry name" value="CB"/>
    <property type="match status" value="1"/>
</dbReference>
<dbReference type="EMBL" id="QPJD01000002">
    <property type="protein sequence ID" value="RCW51179.1"/>
    <property type="molecule type" value="Genomic_DNA"/>
</dbReference>
<dbReference type="PROSITE" id="PS51898">
    <property type="entry name" value="TYR_RECOMBINASE"/>
    <property type="match status" value="1"/>
</dbReference>
<dbReference type="GO" id="GO:0051301">
    <property type="term" value="P:cell division"/>
    <property type="evidence" value="ECO:0007669"/>
    <property type="project" value="UniProtKB-KW"/>
</dbReference>
<dbReference type="PANTHER" id="PTHR30349">
    <property type="entry name" value="PHAGE INTEGRASE-RELATED"/>
    <property type="match status" value="1"/>
</dbReference>